<feature type="transmembrane region" description="Helical" evidence="10">
    <location>
        <begin position="62"/>
        <end position="84"/>
    </location>
</feature>
<evidence type="ECO:0000256" key="2">
    <source>
        <dbReference type="ARBA" id="ARBA00022475"/>
    </source>
</evidence>
<keyword evidence="7 10" id="KW-0472">Membrane</keyword>
<keyword evidence="3 10" id="KW-0716">Sensory transduction</keyword>
<dbReference type="EMBL" id="JAYRBN010000067">
    <property type="protein sequence ID" value="KAL2735115.1"/>
    <property type="molecule type" value="Genomic_DNA"/>
</dbReference>
<comment type="similarity">
    <text evidence="10">Belongs to the insect chemoreceptor superfamily. Heteromeric odorant receptor channel (TC 1.A.69) family.</text>
</comment>
<accession>A0ABD2BRA6</accession>
<evidence type="ECO:0000256" key="1">
    <source>
        <dbReference type="ARBA" id="ARBA00004651"/>
    </source>
</evidence>
<dbReference type="AlphaFoldDB" id="A0ABD2BRA6"/>
<protein>
    <recommendedName>
        <fullName evidence="10">Odorant receptor</fullName>
    </recommendedName>
</protein>
<feature type="transmembrane region" description="Helical" evidence="10">
    <location>
        <begin position="302"/>
        <end position="323"/>
    </location>
</feature>
<dbReference type="GO" id="GO:0005886">
    <property type="term" value="C:plasma membrane"/>
    <property type="evidence" value="ECO:0007669"/>
    <property type="project" value="UniProtKB-SubCell"/>
</dbReference>
<evidence type="ECO:0000256" key="9">
    <source>
        <dbReference type="ARBA" id="ARBA00023224"/>
    </source>
</evidence>
<comment type="subcellular location">
    <subcellularLocation>
        <location evidence="1 10">Cell membrane</location>
        <topology evidence="1 10">Multi-pass membrane protein</topology>
    </subcellularLocation>
</comment>
<feature type="transmembrane region" description="Helical" evidence="10">
    <location>
        <begin position="96"/>
        <end position="118"/>
    </location>
</feature>
<dbReference type="InterPro" id="IPR004117">
    <property type="entry name" value="7tm6_olfct_rcpt"/>
</dbReference>
<keyword evidence="9 10" id="KW-0807">Transducer</keyword>
<dbReference type="Proteomes" id="UP001607303">
    <property type="component" value="Unassembled WGS sequence"/>
</dbReference>
<organism evidence="11 12">
    <name type="scientific">Vespula maculifrons</name>
    <name type="common">Eastern yellow jacket</name>
    <name type="synonym">Wasp</name>
    <dbReference type="NCBI Taxonomy" id="7453"/>
    <lineage>
        <taxon>Eukaryota</taxon>
        <taxon>Metazoa</taxon>
        <taxon>Ecdysozoa</taxon>
        <taxon>Arthropoda</taxon>
        <taxon>Hexapoda</taxon>
        <taxon>Insecta</taxon>
        <taxon>Pterygota</taxon>
        <taxon>Neoptera</taxon>
        <taxon>Endopterygota</taxon>
        <taxon>Hymenoptera</taxon>
        <taxon>Apocrita</taxon>
        <taxon>Aculeata</taxon>
        <taxon>Vespoidea</taxon>
        <taxon>Vespidae</taxon>
        <taxon>Vespinae</taxon>
        <taxon>Vespula</taxon>
    </lineage>
</organism>
<comment type="caution">
    <text evidence="11">The sequence shown here is derived from an EMBL/GenBank/DDBJ whole genome shotgun (WGS) entry which is preliminary data.</text>
</comment>
<keyword evidence="8 10" id="KW-0675">Receptor</keyword>
<evidence type="ECO:0000256" key="3">
    <source>
        <dbReference type="ARBA" id="ARBA00022606"/>
    </source>
</evidence>
<reference evidence="11 12" key="1">
    <citation type="journal article" date="2024" name="Ann. Entomol. Soc. Am.">
        <title>Genomic analyses of the southern and eastern yellowjacket wasps (Hymenoptera: Vespidae) reveal evolutionary signatures of social life.</title>
        <authorList>
            <person name="Catto M.A."/>
            <person name="Caine P.B."/>
            <person name="Orr S.E."/>
            <person name="Hunt B.G."/>
            <person name="Goodisman M.A.D."/>
        </authorList>
    </citation>
    <scope>NUCLEOTIDE SEQUENCE [LARGE SCALE GENOMIC DNA]</scope>
    <source>
        <strain evidence="11">232</strain>
        <tissue evidence="11">Head and thorax</tissue>
    </source>
</reference>
<keyword evidence="12" id="KW-1185">Reference proteome</keyword>
<name>A0ABD2BRA6_VESMC</name>
<keyword evidence="5 10" id="KW-0552">Olfaction</keyword>
<dbReference type="PANTHER" id="PTHR21137:SF35">
    <property type="entry name" value="ODORANT RECEPTOR 19A-RELATED"/>
    <property type="match status" value="1"/>
</dbReference>
<keyword evidence="2" id="KW-1003">Cell membrane</keyword>
<sequence length="433" mass="50131">MLLIKYTNKKKNTNKIITLNMDKYDIEKAMQRRIEPNFHLNVSVSIIYYMGTWPPEGKYRSLYIFCTICSFTFMLGIFLLTEIANLILSLNDLGKLIAGATLLMTNCTHAYKIVIILYRQKRIQNLLDITRNEIFARHNIKYKCTVTQYTWQGIFHHIAYQSFGTVAVLCWGFTPIADLIAGRSRRLPMEGWYPYNVTVTPAFEITSLHQTVAIFVACFHNVAMDTLVTGLITVACCQLSILSQIVASIKNYKQVEKINIIKNINDCSQEEKNYYDVPYETLKRCVIHNNVIFSFINEIQNIFGTMILLQFFVNCIIICLIAFNISQMKIYIPEILFGMLMYMCCMTYQIFIYCWHGNELQLHNTYVSTAAYSNDWWNAGNHFKRALQIIIIRAHRPLILSAGKVFTLSLNTFVNILRMSYSIFTVLQNATAD</sequence>
<evidence type="ECO:0000256" key="8">
    <source>
        <dbReference type="ARBA" id="ARBA00023170"/>
    </source>
</evidence>
<feature type="transmembrane region" description="Helical" evidence="10">
    <location>
        <begin position="335"/>
        <end position="355"/>
    </location>
</feature>
<evidence type="ECO:0000256" key="5">
    <source>
        <dbReference type="ARBA" id="ARBA00022725"/>
    </source>
</evidence>
<evidence type="ECO:0000256" key="6">
    <source>
        <dbReference type="ARBA" id="ARBA00022989"/>
    </source>
</evidence>
<evidence type="ECO:0000313" key="11">
    <source>
        <dbReference type="EMBL" id="KAL2735115.1"/>
    </source>
</evidence>
<evidence type="ECO:0000256" key="10">
    <source>
        <dbReference type="RuleBase" id="RU351113"/>
    </source>
</evidence>
<dbReference type="PANTHER" id="PTHR21137">
    <property type="entry name" value="ODORANT RECEPTOR"/>
    <property type="match status" value="1"/>
</dbReference>
<evidence type="ECO:0000256" key="7">
    <source>
        <dbReference type="ARBA" id="ARBA00023136"/>
    </source>
</evidence>
<gene>
    <name evidence="11" type="ORF">V1477_013371</name>
</gene>
<dbReference type="GO" id="GO:0007608">
    <property type="term" value="P:sensory perception of smell"/>
    <property type="evidence" value="ECO:0007669"/>
    <property type="project" value="UniProtKB-KW"/>
</dbReference>
<dbReference type="Pfam" id="PF02949">
    <property type="entry name" value="7tm_6"/>
    <property type="match status" value="1"/>
</dbReference>
<evidence type="ECO:0000313" key="12">
    <source>
        <dbReference type="Proteomes" id="UP001607303"/>
    </source>
</evidence>
<dbReference type="GO" id="GO:0007165">
    <property type="term" value="P:signal transduction"/>
    <property type="evidence" value="ECO:0007669"/>
    <property type="project" value="UniProtKB-KW"/>
</dbReference>
<keyword evidence="4 10" id="KW-0812">Transmembrane</keyword>
<comment type="caution">
    <text evidence="10">Lacks conserved residue(s) required for the propagation of feature annotation.</text>
</comment>
<proteinExistence type="inferred from homology"/>
<keyword evidence="6 10" id="KW-1133">Transmembrane helix</keyword>
<evidence type="ECO:0000256" key="4">
    <source>
        <dbReference type="ARBA" id="ARBA00022692"/>
    </source>
</evidence>